<keyword evidence="5" id="KW-1185">Reference proteome</keyword>
<accession>A0ABQ3TLV7</accession>
<dbReference type="SFLD" id="SFLDG01129">
    <property type="entry name" value="C1.5:_HAD__Beta-PGM__Phosphata"/>
    <property type="match status" value="1"/>
</dbReference>
<evidence type="ECO:0000313" key="5">
    <source>
        <dbReference type="Proteomes" id="UP000608522"/>
    </source>
</evidence>
<dbReference type="SFLD" id="SFLDG01133">
    <property type="entry name" value="C1.5.4:_Enolase-phosphatase_Li"/>
    <property type="match status" value="1"/>
</dbReference>
<dbReference type="InterPro" id="IPR023214">
    <property type="entry name" value="HAD_sf"/>
</dbReference>
<reference evidence="5" key="1">
    <citation type="submission" date="2023-07" db="EMBL/GenBank/DDBJ databases">
        <title>Whole genome shotgun sequence of Streptomyces spororaveus NBRC 15456.</title>
        <authorList>
            <person name="Komaki H."/>
            <person name="Tamura T."/>
        </authorList>
    </citation>
    <scope>NUCLEOTIDE SEQUENCE [LARGE SCALE GENOMIC DNA]</scope>
    <source>
        <strain evidence="5">NBRC 15456</strain>
    </source>
</reference>
<proteinExistence type="predicted"/>
<dbReference type="SUPFAM" id="SSF56784">
    <property type="entry name" value="HAD-like"/>
    <property type="match status" value="1"/>
</dbReference>
<dbReference type="Gene3D" id="3.40.50.1000">
    <property type="entry name" value="HAD superfamily/HAD-like"/>
    <property type="match status" value="1"/>
</dbReference>
<dbReference type="InterPro" id="IPR036412">
    <property type="entry name" value="HAD-like_sf"/>
</dbReference>
<keyword evidence="1" id="KW-0028">Amino-acid biosynthesis</keyword>
<dbReference type="SFLD" id="SFLDS00003">
    <property type="entry name" value="Haloacid_Dehalogenase"/>
    <property type="match status" value="1"/>
</dbReference>
<evidence type="ECO:0000256" key="3">
    <source>
        <dbReference type="ARBA" id="ARBA00023167"/>
    </source>
</evidence>
<sequence length="229" mass="24647">MTTFTAGAVVLDIEGTTGSAAHVREVLFPYARQRIADWFAVHRGTARHAELVRATGAAEESDAVRILTEWADTDVKAAPLKAVQALIWAAGYADGSLHGHVYEDVPGALAAWADAGIGRWVYSSGARPAQRDWFSHTAYGDLTRHLDGYFDLENTGPKQDPGSYHRIGRTLGVPAGQILFLSDAPAELAAAAEAGWQTVRVHRPEDPPVAEPGPHPTVQTLTEIQVVRP</sequence>
<dbReference type="EMBL" id="BNED01000005">
    <property type="protein sequence ID" value="GHI81406.1"/>
    <property type="molecule type" value="Genomic_DNA"/>
</dbReference>
<comment type="caution">
    <text evidence="4">The sequence shown here is derived from an EMBL/GenBank/DDBJ whole genome shotgun (WGS) entry which is preliminary data.</text>
</comment>
<dbReference type="Proteomes" id="UP000608522">
    <property type="component" value="Unassembled WGS sequence"/>
</dbReference>
<dbReference type="Gene3D" id="1.10.720.60">
    <property type="match status" value="1"/>
</dbReference>
<dbReference type="Pfam" id="PF00702">
    <property type="entry name" value="Hydrolase"/>
    <property type="match status" value="1"/>
</dbReference>
<evidence type="ECO:0000256" key="1">
    <source>
        <dbReference type="ARBA" id="ARBA00022605"/>
    </source>
</evidence>
<name>A0ABQ3TLV7_9ACTN</name>
<dbReference type="InterPro" id="IPR023943">
    <property type="entry name" value="Enolase-ppase_E1"/>
</dbReference>
<keyword evidence="2" id="KW-0378">Hydrolase</keyword>
<evidence type="ECO:0000313" key="4">
    <source>
        <dbReference type="EMBL" id="GHI81406.1"/>
    </source>
</evidence>
<dbReference type="NCBIfam" id="TIGR01509">
    <property type="entry name" value="HAD-SF-IA-v3"/>
    <property type="match status" value="1"/>
</dbReference>
<organism evidence="4 5">
    <name type="scientific">Streptomyces spororaveus</name>
    <dbReference type="NCBI Taxonomy" id="284039"/>
    <lineage>
        <taxon>Bacteria</taxon>
        <taxon>Bacillati</taxon>
        <taxon>Actinomycetota</taxon>
        <taxon>Actinomycetes</taxon>
        <taxon>Kitasatosporales</taxon>
        <taxon>Streptomycetaceae</taxon>
        <taxon>Streptomyces</taxon>
    </lineage>
</organism>
<gene>
    <name evidence="4" type="primary">mtnC</name>
    <name evidence="4" type="ORF">Sspor_69670</name>
</gene>
<keyword evidence="3" id="KW-0486">Methionine biosynthesis</keyword>
<protein>
    <submittedName>
        <fullName evidence="4">Enolase-phosphatase E1</fullName>
    </submittedName>
</protein>
<dbReference type="RefSeq" id="WP_202202551.1">
    <property type="nucleotide sequence ID" value="NZ_BAAATO010000044.1"/>
</dbReference>
<dbReference type="PANTHER" id="PTHR20371">
    <property type="entry name" value="ENOLASE-PHOSPHATASE E1"/>
    <property type="match status" value="1"/>
</dbReference>
<dbReference type="InterPro" id="IPR006439">
    <property type="entry name" value="HAD-SF_hydro_IA"/>
</dbReference>
<dbReference type="NCBIfam" id="TIGR01691">
    <property type="entry name" value="enolase-ppase"/>
    <property type="match status" value="1"/>
</dbReference>
<evidence type="ECO:0000256" key="2">
    <source>
        <dbReference type="ARBA" id="ARBA00022801"/>
    </source>
</evidence>
<dbReference type="PANTHER" id="PTHR20371:SF1">
    <property type="entry name" value="ENOLASE-PHOSPHATASE E1"/>
    <property type="match status" value="1"/>
</dbReference>